<dbReference type="EMBL" id="AP012554">
    <property type="protein sequence ID" value="BAO00613.1"/>
    <property type="molecule type" value="Genomic_DNA"/>
</dbReference>
<reference evidence="9 10" key="1">
    <citation type="submission" date="2012-10" db="EMBL/GenBank/DDBJ databases">
        <title>Genome sequence of the symbiont of the pentatomidae stink bug Halyomorpha halys.</title>
        <authorList>
            <person name="Kobayashi H."/>
            <person name="Fujii-Muramatsu R."/>
            <person name="Takeishi K."/>
            <person name="Noda H."/>
        </authorList>
    </citation>
    <scope>NUCLEOTIDE SEQUENCE [LARGE SCALE GENOMIC DNA]</scope>
</reference>
<keyword evidence="2" id="KW-0813">Transport</keyword>
<dbReference type="NCBIfam" id="TIGR01943">
    <property type="entry name" value="rnfA"/>
    <property type="match status" value="1"/>
</dbReference>
<evidence type="ECO:0000256" key="2">
    <source>
        <dbReference type="ARBA" id="ARBA00022448"/>
    </source>
</evidence>
<dbReference type="GO" id="GO:0022900">
    <property type="term" value="P:electron transport chain"/>
    <property type="evidence" value="ECO:0007669"/>
    <property type="project" value="InterPro"/>
</dbReference>
<name>U3U9P3_9GAMM</name>
<evidence type="ECO:0000256" key="5">
    <source>
        <dbReference type="ARBA" id="ARBA00022967"/>
    </source>
</evidence>
<dbReference type="GO" id="GO:0005886">
    <property type="term" value="C:plasma membrane"/>
    <property type="evidence" value="ECO:0007669"/>
    <property type="project" value="TreeGrafter"/>
</dbReference>
<gene>
    <name evidence="9" type="primary">rnfA</name>
    <name evidence="9" type="ORF">HHS_06430</name>
</gene>
<dbReference type="PATRIC" id="fig|1235990.3.peg.640"/>
<evidence type="ECO:0000256" key="1">
    <source>
        <dbReference type="ARBA" id="ARBA00004127"/>
    </source>
</evidence>
<dbReference type="OrthoDB" id="9803631at2"/>
<dbReference type="Pfam" id="PF02508">
    <property type="entry name" value="Rnf-Nqr"/>
    <property type="match status" value="1"/>
</dbReference>
<protein>
    <submittedName>
        <fullName evidence="9">RnfA protein</fullName>
    </submittedName>
</protein>
<dbReference type="Proteomes" id="UP000016900">
    <property type="component" value="Chromosome"/>
</dbReference>
<dbReference type="RefSeq" id="WP_022564632.1">
    <property type="nucleotide sequence ID" value="NZ_CP010907.1"/>
</dbReference>
<dbReference type="AlphaFoldDB" id="U3U9P3"/>
<dbReference type="InterPro" id="IPR011293">
    <property type="entry name" value="Ion_transpt_RnfA/RsxA"/>
</dbReference>
<keyword evidence="8" id="KW-0472">Membrane</keyword>
<keyword evidence="4" id="KW-0812">Transmembrane</keyword>
<dbReference type="KEGG" id="pck:BMSBPS_0272"/>
<organism evidence="9 10">
    <name type="scientific">Candidatus Pantoea carbekii</name>
    <dbReference type="NCBI Taxonomy" id="1235990"/>
    <lineage>
        <taxon>Bacteria</taxon>
        <taxon>Pseudomonadati</taxon>
        <taxon>Pseudomonadota</taxon>
        <taxon>Gammaproteobacteria</taxon>
        <taxon>Enterobacterales</taxon>
        <taxon>Erwiniaceae</taxon>
        <taxon>Pantoea</taxon>
    </lineage>
</organism>
<dbReference type="KEGG" id="hhs:HHS_06430"/>
<dbReference type="InterPro" id="IPR050133">
    <property type="entry name" value="NqrDE/RnfAE_oxidrdctase"/>
</dbReference>
<dbReference type="InterPro" id="IPR003667">
    <property type="entry name" value="NqrDE/RnfAE"/>
</dbReference>
<dbReference type="GO" id="GO:0012505">
    <property type="term" value="C:endomembrane system"/>
    <property type="evidence" value="ECO:0007669"/>
    <property type="project" value="UniProtKB-SubCell"/>
</dbReference>
<keyword evidence="3" id="KW-1003">Cell membrane</keyword>
<dbReference type="STRING" id="1235990.BMSBPS_0272"/>
<dbReference type="NCBIfam" id="NF003481">
    <property type="entry name" value="PRK05151.1"/>
    <property type="match status" value="1"/>
</dbReference>
<evidence type="ECO:0000313" key="9">
    <source>
        <dbReference type="EMBL" id="BAO00613.1"/>
    </source>
</evidence>
<dbReference type="PANTHER" id="PTHR30335">
    <property type="entry name" value="INTEGRAL MEMBRANE PROTEIN OF SOXR-REDUCING COMPLEX"/>
    <property type="match status" value="1"/>
</dbReference>
<keyword evidence="3" id="KW-0997">Cell inner membrane</keyword>
<proteinExistence type="predicted"/>
<evidence type="ECO:0000256" key="3">
    <source>
        <dbReference type="ARBA" id="ARBA00022519"/>
    </source>
</evidence>
<dbReference type="PANTHER" id="PTHR30335:SF0">
    <property type="entry name" value="ION-TRANSLOCATING OXIDOREDUCTASE COMPLEX SUBUNIT A"/>
    <property type="match status" value="1"/>
</dbReference>
<keyword evidence="10" id="KW-1185">Reference proteome</keyword>
<accession>U3U9P3</accession>
<dbReference type="PIRSF" id="PIRSF006102">
    <property type="entry name" value="NQR_DE"/>
    <property type="match status" value="1"/>
</dbReference>
<dbReference type="eggNOG" id="COG4657">
    <property type="taxonomic scope" value="Bacteria"/>
</dbReference>
<evidence type="ECO:0000256" key="6">
    <source>
        <dbReference type="ARBA" id="ARBA00022982"/>
    </source>
</evidence>
<keyword evidence="6" id="KW-0249">Electron transport</keyword>
<sequence>MTQYFVLFISTIVINNFIFKKFASLCPFLDVSKKLETAIGMGIVTSFVITLTCICVWLIDHLILIPLNLAYLRTTDYILVIATLIQFIEIVLRKINLLLYRFIGIFLPLIITNCTLLSILLLHFNANHTFLQSIFYSCSSALSFTVVMFLFSSMHERIMLANVPRPFKGESITLITAGLMAMTFMGFNGLVKI</sequence>
<evidence type="ECO:0000256" key="7">
    <source>
        <dbReference type="ARBA" id="ARBA00022989"/>
    </source>
</evidence>
<evidence type="ECO:0000256" key="8">
    <source>
        <dbReference type="ARBA" id="ARBA00023136"/>
    </source>
</evidence>
<evidence type="ECO:0000256" key="4">
    <source>
        <dbReference type="ARBA" id="ARBA00022692"/>
    </source>
</evidence>
<keyword evidence="7" id="KW-1133">Transmembrane helix</keyword>
<keyword evidence="5" id="KW-1278">Translocase</keyword>
<comment type="subcellular location">
    <subcellularLocation>
        <location evidence="1">Endomembrane system</location>
        <topology evidence="1">Multi-pass membrane protein</topology>
    </subcellularLocation>
</comment>
<evidence type="ECO:0000313" key="10">
    <source>
        <dbReference type="Proteomes" id="UP000016900"/>
    </source>
</evidence>